<sequence>MPLFHRLILGNTALPRSIQFHSTRYVTSHVSIDPLTAGAMADEAPPLAITVVQFNSVQFIYIAPIHNICRLRALHKSQELTFQLILTIEQFSQIQLFIQIG</sequence>
<organism evidence="1 2">
    <name type="scientific">Ilyodon furcidens</name>
    <name type="common">goldbreast splitfin</name>
    <dbReference type="NCBI Taxonomy" id="33524"/>
    <lineage>
        <taxon>Eukaryota</taxon>
        <taxon>Metazoa</taxon>
        <taxon>Chordata</taxon>
        <taxon>Craniata</taxon>
        <taxon>Vertebrata</taxon>
        <taxon>Euteleostomi</taxon>
        <taxon>Actinopterygii</taxon>
        <taxon>Neopterygii</taxon>
        <taxon>Teleostei</taxon>
        <taxon>Neoteleostei</taxon>
        <taxon>Acanthomorphata</taxon>
        <taxon>Ovalentaria</taxon>
        <taxon>Atherinomorphae</taxon>
        <taxon>Cyprinodontiformes</taxon>
        <taxon>Goodeidae</taxon>
        <taxon>Ilyodon</taxon>
    </lineage>
</organism>
<evidence type="ECO:0000313" key="1">
    <source>
        <dbReference type="EMBL" id="MEQ2238879.1"/>
    </source>
</evidence>
<accession>A0ABV0U130</accession>
<gene>
    <name evidence="1" type="ORF">ILYODFUR_037806</name>
</gene>
<comment type="caution">
    <text evidence="1">The sequence shown here is derived from an EMBL/GenBank/DDBJ whole genome shotgun (WGS) entry which is preliminary data.</text>
</comment>
<proteinExistence type="predicted"/>
<dbReference type="EMBL" id="JAHRIQ010055021">
    <property type="protein sequence ID" value="MEQ2238879.1"/>
    <property type="molecule type" value="Genomic_DNA"/>
</dbReference>
<reference evidence="1 2" key="1">
    <citation type="submission" date="2021-06" db="EMBL/GenBank/DDBJ databases">
        <authorList>
            <person name="Palmer J.M."/>
        </authorList>
    </citation>
    <scope>NUCLEOTIDE SEQUENCE [LARGE SCALE GENOMIC DNA]</scope>
    <source>
        <strain evidence="2">if_2019</strain>
        <tissue evidence="1">Muscle</tissue>
    </source>
</reference>
<keyword evidence="2" id="KW-1185">Reference proteome</keyword>
<evidence type="ECO:0000313" key="2">
    <source>
        <dbReference type="Proteomes" id="UP001482620"/>
    </source>
</evidence>
<protein>
    <submittedName>
        <fullName evidence="1">Uncharacterized protein</fullName>
    </submittedName>
</protein>
<dbReference type="Proteomes" id="UP001482620">
    <property type="component" value="Unassembled WGS sequence"/>
</dbReference>
<name>A0ABV0U130_9TELE</name>